<dbReference type="EMBL" id="JAEHOE010000133">
    <property type="protein sequence ID" value="KAG2485250.1"/>
    <property type="molecule type" value="Genomic_DNA"/>
</dbReference>
<feature type="compositionally biased region" description="Pro residues" evidence="1">
    <location>
        <begin position="1244"/>
        <end position="1271"/>
    </location>
</feature>
<feature type="region of interest" description="Disordered" evidence="1">
    <location>
        <begin position="384"/>
        <end position="405"/>
    </location>
</feature>
<dbReference type="InterPro" id="IPR051144">
    <property type="entry name" value="Formin_homology_domain"/>
</dbReference>
<feature type="compositionally biased region" description="Pro residues" evidence="1">
    <location>
        <begin position="496"/>
        <end position="527"/>
    </location>
</feature>
<feature type="region of interest" description="Disordered" evidence="1">
    <location>
        <begin position="489"/>
        <end position="529"/>
    </location>
</feature>
<protein>
    <submittedName>
        <fullName evidence="2">Uncharacterized protein</fullName>
    </submittedName>
</protein>
<proteinExistence type="predicted"/>
<feature type="region of interest" description="Disordered" evidence="1">
    <location>
        <begin position="1240"/>
        <end position="1276"/>
    </location>
</feature>
<gene>
    <name evidence="2" type="ORF">HYH03_016036</name>
</gene>
<reference evidence="2" key="1">
    <citation type="journal article" date="2020" name="bioRxiv">
        <title>Comparative genomics of Chlamydomonas.</title>
        <authorList>
            <person name="Craig R.J."/>
            <person name="Hasan A.R."/>
            <person name="Ness R.W."/>
            <person name="Keightley P.D."/>
        </authorList>
    </citation>
    <scope>NUCLEOTIDE SEQUENCE</scope>
    <source>
        <strain evidence="2">CCAP 11/70</strain>
    </source>
</reference>
<name>A0A835XKU2_9CHLO</name>
<sequence>MLGDSSLYIASSCGAMGGGVGYVVAPQDDPLVPTFAAAYLGQAVSSQALSLETAAVLVSDTLWEALGDTRGPADPRAAAVRASLSRRVKTRPGAATAVLLMPSGATDVSALVSAMAGVSISCALMDPFLGTPLGSRGGSWPNRVASSAATAQVPDATAVEWISCSSARAQALAAVTVGGASRPLAVSITVPGGGTLRLISFNLLNVAPGVAAAAVTADVDTACSAPPPAPAPPAPPPPGAWAPCADCSGVALLGVPRAALTALAALPPSLAELSNDLGPRLVDAFGALAFPDLTPAYDADVAALVYDAPSLFMSDAVLKQALTGPASGPALLRRVRRRPATATTVLLSEPLAGAAAALLRLLTGNDAAECGLVQARSGRLVAGGGRPTWTEGIAPANGTAPTRPTRLDATTTGGGGGAVRVSLALSCAAGGPAPIVARVVADVSSEEAPVVVEVRPYANGGLLRLVPAALLLTHPGTVRAALTEGVTERPCSALASPPPRPPPSPPPPGPRPPAPPSPQPPPSPPLPRYAADVRYREGLCMSSVQVPSDAATLEPLLRDYFPPTASVASLPSTAPALLLSESALRALVEAVDDSARQALVDWSRGPGRTITLLLSADPGASTVTLLTALNAYTRMRCGLTDPSTGALLQSGASFASSVGAQGAAALDGVERVPGVACASPAARAEAVAADTGAPLIVTLPLATGATLRLASLALMQRSPSDLAAAVLAGTPACRGLPPPPPAPAPPRGLLTYLGVSGSDEGSRRGLSEGAGGSCVTCVLAANEDPSFAAFVESAFPELRPLPSLGLDAPALLLSTAGWDLLNRFGDRALLTQLFTWTAQSSLTLALSDTASAASIGTALAKLTGSDGLRCGLVEPASVTPRLSWNDSAVVVPPLGAVHVLPYEEGLYGISCASGAELAVTATAVTRAGGGRVPVAVEVALPAGGRLRLVAARSLAVVEFAEALAADVWGDAPECVAPAPPPPRSSSKPPGAPPLPSASNGSPSLQPPLPAAGTPPAPPPLPPSGRGGAPPAAVPSPSPSPPSIPPEDAGPEWTSGCVSYSDASGGGTAVLLPSAAAWAAADPAAAALAALLPGLPAAAQVRAVGDIPSGAANVVILDSDLTALSSRLARLLAAVAATPGRAVTVVVGPAASDDSIAELMRRLGLGRAACAVAVREPDGAPSRLDCSLRQAMRADCPEEGASTVVPIVTPTGGRVRLVPSASLRATSSDPEGVARVAALLSGYRPPSPPPPPPSPPPPTPPEPPAGPPPEPFPGWKAQVCRPAFGPCEARKAKNRMPYSLANGTSARTSPLDGWHEVLMDLPPLNASDASAAAEEGYAVMFMCAPECVGSMITIALVAADGSGAGGAKRPTPVAAHYHTFLAPRSGATPDTECSTLKVPKLGLTPALAAQPGNRLLLRFQPSAKCSTLAQLCGGYLAGQCVYAFTGPGYDYCPVRTLHFTPGS</sequence>
<feature type="compositionally biased region" description="Pro residues" evidence="1">
    <location>
        <begin position="1031"/>
        <end position="1044"/>
    </location>
</feature>
<evidence type="ECO:0000313" key="3">
    <source>
        <dbReference type="Proteomes" id="UP000612055"/>
    </source>
</evidence>
<accession>A0A835XKU2</accession>
<organism evidence="2 3">
    <name type="scientific">Edaphochlamys debaryana</name>
    <dbReference type="NCBI Taxonomy" id="47281"/>
    <lineage>
        <taxon>Eukaryota</taxon>
        <taxon>Viridiplantae</taxon>
        <taxon>Chlorophyta</taxon>
        <taxon>core chlorophytes</taxon>
        <taxon>Chlorophyceae</taxon>
        <taxon>CS clade</taxon>
        <taxon>Chlamydomonadales</taxon>
        <taxon>Chlamydomonadales incertae sedis</taxon>
        <taxon>Edaphochlamys</taxon>
    </lineage>
</organism>
<dbReference type="Proteomes" id="UP000612055">
    <property type="component" value="Unassembled WGS sequence"/>
</dbReference>
<feature type="region of interest" description="Disordered" evidence="1">
    <location>
        <begin position="974"/>
        <end position="1057"/>
    </location>
</feature>
<dbReference type="OrthoDB" id="538856at2759"/>
<dbReference type="PANTHER" id="PTHR45733">
    <property type="entry name" value="FORMIN-J"/>
    <property type="match status" value="1"/>
</dbReference>
<comment type="caution">
    <text evidence="2">The sequence shown here is derived from an EMBL/GenBank/DDBJ whole genome shotgun (WGS) entry which is preliminary data.</text>
</comment>
<keyword evidence="3" id="KW-1185">Reference proteome</keyword>
<feature type="compositionally biased region" description="Pro residues" evidence="1">
    <location>
        <begin position="977"/>
        <end position="995"/>
    </location>
</feature>
<feature type="compositionally biased region" description="Pro residues" evidence="1">
    <location>
        <begin position="1004"/>
        <end position="1022"/>
    </location>
</feature>
<evidence type="ECO:0000256" key="1">
    <source>
        <dbReference type="SAM" id="MobiDB-lite"/>
    </source>
</evidence>
<evidence type="ECO:0000313" key="2">
    <source>
        <dbReference type="EMBL" id="KAG2485250.1"/>
    </source>
</evidence>
<dbReference type="PANTHER" id="PTHR45733:SF8">
    <property type="entry name" value="FORMIN-J"/>
    <property type="match status" value="1"/>
</dbReference>